<sequence>MQAPSQAILERSMSSDLNIAGTQSTPAIRTDSSAGLLFMGGDSYPENSFELFGPVIEWVENFLSGGSQPLRLELELLYLNTSSIKSIMDIFDILEAFHQKGRDVAVTWYYDMRNERVGELAEEFKEDCTFPFSVVGRT</sequence>
<evidence type="ECO:0000259" key="1">
    <source>
        <dbReference type="Pfam" id="PF09345"/>
    </source>
</evidence>
<reference evidence="2 3" key="1">
    <citation type="submission" date="2014-03" db="EMBL/GenBank/DDBJ databases">
        <title>Genome sequence of Bordetella hinzii.</title>
        <authorList>
            <person name="Register K."/>
            <person name="Harvill E."/>
            <person name="Goodfield L.L."/>
            <person name="Ivanov Y.V."/>
            <person name="Meyer J.A."/>
            <person name="Muse S.J."/>
            <person name="Jacobs N."/>
            <person name="Bendor L."/>
            <person name="Smallridge W.E."/>
            <person name="Brinkac L.M."/>
            <person name="Sanka R."/>
            <person name="Kim M."/>
            <person name="Losada L."/>
        </authorList>
    </citation>
    <scope>NUCLEOTIDE SEQUENCE [LARGE SCALE GENOMIC DNA]</scope>
    <source>
        <strain evidence="2 3">OH87 BAL007II</strain>
    </source>
</reference>
<feature type="domain" description="SiaC family regulatory phosphoprotein" evidence="1">
    <location>
        <begin position="19"/>
        <end position="135"/>
    </location>
</feature>
<evidence type="ECO:0000313" key="2">
    <source>
        <dbReference type="EMBL" id="KCB22991.1"/>
    </source>
</evidence>
<dbReference type="InterPro" id="IPR018530">
    <property type="entry name" value="SiaC"/>
</dbReference>
<comment type="caution">
    <text evidence="2">The sequence shown here is derived from an EMBL/GenBank/DDBJ whole genome shotgun (WGS) entry which is preliminary data.</text>
</comment>
<proteinExistence type="predicted"/>
<gene>
    <name evidence="2" type="ORF">L544_4151</name>
</gene>
<keyword evidence="3" id="KW-1185">Reference proteome</keyword>
<protein>
    <submittedName>
        <fullName evidence="2">PF09345 domain protein</fullName>
    </submittedName>
</protein>
<evidence type="ECO:0000313" key="3">
    <source>
        <dbReference type="Proteomes" id="UP000025748"/>
    </source>
</evidence>
<dbReference type="EMBL" id="JHEM01000022">
    <property type="protein sequence ID" value="KCB22991.1"/>
    <property type="molecule type" value="Genomic_DNA"/>
</dbReference>
<dbReference type="Proteomes" id="UP000025748">
    <property type="component" value="Unassembled WGS sequence"/>
</dbReference>
<dbReference type="Pfam" id="PF09345">
    <property type="entry name" value="SiaC"/>
    <property type="match status" value="1"/>
</dbReference>
<name>A0ABR4QZC6_9BORD</name>
<dbReference type="NCBIfam" id="NF038265">
    <property type="entry name" value="phos_prot_SiaC"/>
    <property type="match status" value="1"/>
</dbReference>
<accession>A0ABR4QZC6</accession>
<organism evidence="2 3">
    <name type="scientific">Bordetella hinzii OH87 BAL007II</name>
    <dbReference type="NCBI Taxonomy" id="1331262"/>
    <lineage>
        <taxon>Bacteria</taxon>
        <taxon>Pseudomonadati</taxon>
        <taxon>Pseudomonadota</taxon>
        <taxon>Betaproteobacteria</taxon>
        <taxon>Burkholderiales</taxon>
        <taxon>Alcaligenaceae</taxon>
        <taxon>Bordetella</taxon>
    </lineage>
</organism>